<evidence type="ECO:0000313" key="3">
    <source>
        <dbReference type="Proteomes" id="UP000006196"/>
    </source>
</evidence>
<dbReference type="GO" id="GO:0016491">
    <property type="term" value="F:oxidoreductase activity"/>
    <property type="evidence" value="ECO:0007669"/>
    <property type="project" value="UniProtKB-KW"/>
</dbReference>
<evidence type="ECO:0000259" key="1">
    <source>
        <dbReference type="Pfam" id="PF03358"/>
    </source>
</evidence>
<keyword evidence="2" id="KW-0560">Oxidoreductase</keyword>
<proteinExistence type="predicted"/>
<comment type="caution">
    <text evidence="2">The sequence shown here is derived from an EMBL/GenBank/DDBJ whole genome shotgun (WGS) entry which is preliminary data.</text>
</comment>
<dbReference type="RefSeq" id="WP_006841016.1">
    <property type="nucleotide sequence ID" value="NZ_GG667196.1"/>
</dbReference>
<dbReference type="PANTHER" id="PTHR30543:SF21">
    <property type="entry name" value="NAD(P)H-DEPENDENT FMN REDUCTASE LOT6"/>
    <property type="match status" value="1"/>
</dbReference>
<dbReference type="GO" id="GO:0005829">
    <property type="term" value="C:cytosol"/>
    <property type="evidence" value="ECO:0007669"/>
    <property type="project" value="TreeGrafter"/>
</dbReference>
<dbReference type="OrthoDB" id="9812295at2"/>
<sequence>MRKIGVILGSVRNGRLGESVANWVMEEASTRGGFEYELVDLASFNVPLLTSATVPAAANKQYDDENTAAWSKAIDACDAFVFVTPEYNHSIPGGFKNAFDALGSEWAGKPVAFVGYGADGGVRAVEAWCLIVSNFSMNDLRNQVSLGLFDDFTNGEFTPREIKAGDRSRILGDIEAALA</sequence>
<dbReference type="InterPro" id="IPR005025">
    <property type="entry name" value="FMN_Rdtase-like_dom"/>
</dbReference>
<organism evidence="2 3">
    <name type="scientific">Corynebacterium lipophiloflavum (strain ATCC 700352 / DSM 44291 / CCUG 37336 / JCM 10383 / DMMZ 1944)</name>
    <dbReference type="NCBI Taxonomy" id="525263"/>
    <lineage>
        <taxon>Bacteria</taxon>
        <taxon>Bacillati</taxon>
        <taxon>Actinomycetota</taxon>
        <taxon>Actinomycetes</taxon>
        <taxon>Mycobacteriales</taxon>
        <taxon>Corynebacteriaceae</taxon>
        <taxon>Corynebacterium</taxon>
    </lineage>
</organism>
<dbReference type="SUPFAM" id="SSF52218">
    <property type="entry name" value="Flavoproteins"/>
    <property type="match status" value="1"/>
</dbReference>
<dbReference type="AlphaFoldDB" id="C0XQ14"/>
<reference evidence="2" key="1">
    <citation type="submission" date="2009-01" db="EMBL/GenBank/DDBJ databases">
        <authorList>
            <person name="Qin X."/>
            <person name="Bachman B."/>
            <person name="Battles P."/>
            <person name="Bell A."/>
            <person name="Bess C."/>
            <person name="Bickham C."/>
            <person name="Chaboub L."/>
            <person name="Chen D."/>
            <person name="Coyle M."/>
            <person name="Deiros D.R."/>
            <person name="Dinh H."/>
            <person name="Forbes L."/>
            <person name="Fowler G."/>
            <person name="Francisco L."/>
            <person name="Fu Q."/>
            <person name="Gubbala S."/>
            <person name="Hale W."/>
            <person name="Han Y."/>
            <person name="Hemphill L."/>
            <person name="Highlander S.K."/>
            <person name="Hirani K."/>
            <person name="Hogues M."/>
            <person name="Jackson L."/>
            <person name="Jakkamsetti A."/>
            <person name="Javaid M."/>
            <person name="Jiang H."/>
            <person name="Korchina V."/>
            <person name="Kovar C."/>
            <person name="Lara F."/>
            <person name="Lee S."/>
            <person name="Mata R."/>
            <person name="Mathew T."/>
            <person name="Moen C."/>
            <person name="Morales K."/>
            <person name="Munidasa M."/>
            <person name="Nazareth L."/>
            <person name="Ngo R."/>
            <person name="Nguyen L."/>
            <person name="Okwuonu G."/>
            <person name="Ongeri F."/>
            <person name="Patil S."/>
            <person name="Petrosino J."/>
            <person name="Pham C."/>
            <person name="Pham P."/>
            <person name="Pu L.-L."/>
            <person name="Puazo M."/>
            <person name="Raj R."/>
            <person name="Reid J."/>
            <person name="Rouhana J."/>
            <person name="Saada N."/>
            <person name="Shang Y."/>
            <person name="Simmons D."/>
            <person name="Thornton R."/>
            <person name="Warren J."/>
            <person name="Weissenberger G."/>
            <person name="Zhang J."/>
            <person name="Zhang L."/>
            <person name="Zhou C."/>
            <person name="Zhu D."/>
            <person name="Muzny D."/>
            <person name="Worley K."/>
            <person name="Gibbs R."/>
        </authorList>
    </citation>
    <scope>NUCLEOTIDE SEQUENCE [LARGE SCALE GENOMIC DNA]</scope>
    <source>
        <strain evidence="2">DSM 44291</strain>
    </source>
</reference>
<dbReference type="Pfam" id="PF03358">
    <property type="entry name" value="FMN_red"/>
    <property type="match status" value="1"/>
</dbReference>
<gene>
    <name evidence="2" type="ORF">HMPREF0298_0534</name>
</gene>
<feature type="domain" description="NADPH-dependent FMN reductase-like" evidence="1">
    <location>
        <begin position="3"/>
        <end position="147"/>
    </location>
</feature>
<name>C0XQ14_CORLD</name>
<dbReference type="Gene3D" id="3.40.50.360">
    <property type="match status" value="1"/>
</dbReference>
<dbReference type="InterPro" id="IPR029039">
    <property type="entry name" value="Flavoprotein-like_sf"/>
</dbReference>
<dbReference type="EMBL" id="ACHJ01000032">
    <property type="protein sequence ID" value="EEI17658.1"/>
    <property type="molecule type" value="Genomic_DNA"/>
</dbReference>
<dbReference type="Proteomes" id="UP000006196">
    <property type="component" value="Unassembled WGS sequence"/>
</dbReference>
<accession>C0XQ14</accession>
<dbReference type="EC" id="1.7.-.-" evidence="2"/>
<keyword evidence="3" id="KW-1185">Reference proteome</keyword>
<dbReference type="HOGENOM" id="CLU_055322_2_2_11"/>
<dbReference type="InterPro" id="IPR050712">
    <property type="entry name" value="NAD(P)H-dep_reductase"/>
</dbReference>
<dbReference type="PANTHER" id="PTHR30543">
    <property type="entry name" value="CHROMATE REDUCTASE"/>
    <property type="match status" value="1"/>
</dbReference>
<dbReference type="STRING" id="525263.HMPREF0298_0534"/>
<dbReference type="eggNOG" id="COG0431">
    <property type="taxonomic scope" value="Bacteria"/>
</dbReference>
<evidence type="ECO:0000313" key="2">
    <source>
        <dbReference type="EMBL" id="EEI17658.1"/>
    </source>
</evidence>
<protein>
    <submittedName>
        <fullName evidence="2">Flavin reductase</fullName>
        <ecNumber evidence="2">1.7.-.-</ecNumber>
    </submittedName>
</protein>
<dbReference type="GO" id="GO:0010181">
    <property type="term" value="F:FMN binding"/>
    <property type="evidence" value="ECO:0007669"/>
    <property type="project" value="TreeGrafter"/>
</dbReference>